<dbReference type="InterPro" id="IPR011009">
    <property type="entry name" value="Kinase-like_dom_sf"/>
</dbReference>
<gene>
    <name evidence="1" type="ORF">BDV25DRAFT_38548</name>
</gene>
<accession>A0A5N6U3K4</accession>
<evidence type="ECO:0000313" key="1">
    <source>
        <dbReference type="EMBL" id="KAE8153176.1"/>
    </source>
</evidence>
<reference evidence="1 2" key="1">
    <citation type="submission" date="2019-04" db="EMBL/GenBank/DDBJ databases">
        <title>Friends and foes A comparative genomics study of 23 Aspergillus species from section Flavi.</title>
        <authorList>
            <consortium name="DOE Joint Genome Institute"/>
            <person name="Kjaerbolling I."/>
            <person name="Vesth T."/>
            <person name="Frisvad J.C."/>
            <person name="Nybo J.L."/>
            <person name="Theobald S."/>
            <person name="Kildgaard S."/>
            <person name="Isbrandt T."/>
            <person name="Kuo A."/>
            <person name="Sato A."/>
            <person name="Lyhne E.K."/>
            <person name="Kogle M.E."/>
            <person name="Wiebenga A."/>
            <person name="Kun R.S."/>
            <person name="Lubbers R.J."/>
            <person name="Makela M.R."/>
            <person name="Barry K."/>
            <person name="Chovatia M."/>
            <person name="Clum A."/>
            <person name="Daum C."/>
            <person name="Haridas S."/>
            <person name="He G."/>
            <person name="LaButti K."/>
            <person name="Lipzen A."/>
            <person name="Mondo S."/>
            <person name="Riley R."/>
            <person name="Salamov A."/>
            <person name="Simmons B.A."/>
            <person name="Magnuson J.K."/>
            <person name="Henrissat B."/>
            <person name="Mortensen U.H."/>
            <person name="Larsen T.O."/>
            <person name="Devries R.P."/>
            <person name="Grigoriev I.V."/>
            <person name="Machida M."/>
            <person name="Baker S.E."/>
            <person name="Andersen M.R."/>
        </authorList>
    </citation>
    <scope>NUCLEOTIDE SEQUENCE [LARGE SCALE GENOMIC DNA]</scope>
    <source>
        <strain evidence="1 2">IBT 18842</strain>
    </source>
</reference>
<dbReference type="Proteomes" id="UP000325780">
    <property type="component" value="Unassembled WGS sequence"/>
</dbReference>
<protein>
    <recommendedName>
        <fullName evidence="3">Protein kinase domain-containing protein</fullName>
    </recommendedName>
</protein>
<evidence type="ECO:0008006" key="3">
    <source>
        <dbReference type="Google" id="ProtNLM"/>
    </source>
</evidence>
<name>A0A5N6U3K4_ASPAV</name>
<dbReference type="EMBL" id="ML742042">
    <property type="protein sequence ID" value="KAE8153176.1"/>
    <property type="molecule type" value="Genomic_DNA"/>
</dbReference>
<proteinExistence type="predicted"/>
<dbReference type="SUPFAM" id="SSF56112">
    <property type="entry name" value="Protein kinase-like (PK-like)"/>
    <property type="match status" value="1"/>
</dbReference>
<dbReference type="AlphaFoldDB" id="A0A5N6U3K4"/>
<organism evidence="1 2">
    <name type="scientific">Aspergillus avenaceus</name>
    <dbReference type="NCBI Taxonomy" id="36643"/>
    <lineage>
        <taxon>Eukaryota</taxon>
        <taxon>Fungi</taxon>
        <taxon>Dikarya</taxon>
        <taxon>Ascomycota</taxon>
        <taxon>Pezizomycotina</taxon>
        <taxon>Eurotiomycetes</taxon>
        <taxon>Eurotiomycetidae</taxon>
        <taxon>Eurotiales</taxon>
        <taxon>Aspergillaceae</taxon>
        <taxon>Aspergillus</taxon>
        <taxon>Aspergillus subgen. Circumdati</taxon>
    </lineage>
</organism>
<dbReference type="OrthoDB" id="4207132at2759"/>
<evidence type="ECO:0000313" key="2">
    <source>
        <dbReference type="Proteomes" id="UP000325780"/>
    </source>
</evidence>
<keyword evidence="2" id="KW-1185">Reference proteome</keyword>
<sequence length="208" mass="24222">MHSSISPHRLLTGCKISFEFGTWIFGELLSSKTRSQYDPVGGDTFEQHEVYECTRSDKPIKSQHTIKIKRQMNFWSNRDYHEPSDGINREVENLHRLKSCTSTPKLIGLRIDNQGPGDDLPGGYIAYIVMQKVPGKGLHNYDELTPRDQNRVRIAFIDALWEFRSNHFSHSDPRRENIIWDPETQKWFVWLKSLIECLVTYATVLLLT</sequence>